<reference evidence="3 4" key="1">
    <citation type="submission" date="2016-10" db="EMBL/GenBank/DDBJ databases">
        <authorList>
            <person name="de Groot N.N."/>
        </authorList>
    </citation>
    <scope>NUCLEOTIDE SEQUENCE [LARGE SCALE GENOMIC DNA]</scope>
    <source>
        <strain evidence="3 4">DSM 378</strain>
    </source>
</reference>
<dbReference type="GO" id="GO:0046690">
    <property type="term" value="P:response to tellurium ion"/>
    <property type="evidence" value="ECO:0007669"/>
    <property type="project" value="UniProtKB-KW"/>
</dbReference>
<dbReference type="AlphaFoldDB" id="A0A1H9FJD2"/>
<dbReference type="InterPro" id="IPR051324">
    <property type="entry name" value="Stress/Tellurium_Resist"/>
</dbReference>
<evidence type="ECO:0000259" key="2">
    <source>
        <dbReference type="Pfam" id="PF02342"/>
    </source>
</evidence>
<evidence type="ECO:0000256" key="1">
    <source>
        <dbReference type="ARBA" id="ARBA00022686"/>
    </source>
</evidence>
<dbReference type="InterPro" id="IPR003325">
    <property type="entry name" value="TerD"/>
</dbReference>
<dbReference type="Proteomes" id="UP000199267">
    <property type="component" value="Unassembled WGS sequence"/>
</dbReference>
<dbReference type="PANTHER" id="PTHR32097">
    <property type="entry name" value="CAMP-BINDING PROTEIN 1-RELATED"/>
    <property type="match status" value="1"/>
</dbReference>
<dbReference type="CDD" id="cd06974">
    <property type="entry name" value="TerD_like"/>
    <property type="match status" value="1"/>
</dbReference>
<sequence>MSISLAKKQTISLDKEAGTGLRKIRMGLGWDPVKPSGFFGKLLNSDTAVDLDASCIVVDNNQRPVDMVWFRQLKSNDGLIAHSGDNRTGDGNGNGDDETISVNLEALSGNIAHLVFTVNSFLGQTFEKVGNAYCRIVDDVTGKELARFNLSDQGHHTGMIMAYLTRTASGWNVTAVGQRSNGRTVADLGNEAVAAVNA</sequence>
<gene>
    <name evidence="3" type="ORF">SAMN04244573_01485</name>
</gene>
<protein>
    <submittedName>
        <fullName evidence="3">Tellurium resistance protein TerZ</fullName>
    </submittedName>
</protein>
<dbReference type="EMBL" id="FOFJ01000010">
    <property type="protein sequence ID" value="SEQ38034.1"/>
    <property type="molecule type" value="Genomic_DNA"/>
</dbReference>
<dbReference type="PANTHER" id="PTHR32097:SF17">
    <property type="entry name" value="CAMP-BINDING PROTEIN 1-RELATED"/>
    <property type="match status" value="1"/>
</dbReference>
<accession>A0A1H9FJD2</accession>
<name>A0A1H9FJD2_9GAMM</name>
<dbReference type="Pfam" id="PF02342">
    <property type="entry name" value="TerD"/>
    <property type="match status" value="1"/>
</dbReference>
<dbReference type="RefSeq" id="WP_090620813.1">
    <property type="nucleotide sequence ID" value="NZ_FOFJ01000010.1"/>
</dbReference>
<proteinExistence type="predicted"/>
<keyword evidence="1" id="KW-0778">Tellurium resistance</keyword>
<feature type="domain" description="TerD" evidence="2">
    <location>
        <begin position="1"/>
        <end position="182"/>
    </location>
</feature>
<organism evidence="3 4">
    <name type="scientific">Azotobacter beijerinckii</name>
    <dbReference type="NCBI Taxonomy" id="170623"/>
    <lineage>
        <taxon>Bacteria</taxon>
        <taxon>Pseudomonadati</taxon>
        <taxon>Pseudomonadota</taxon>
        <taxon>Gammaproteobacteria</taxon>
        <taxon>Pseudomonadales</taxon>
        <taxon>Pseudomonadaceae</taxon>
        <taxon>Azotobacter</taxon>
    </lineage>
</organism>
<evidence type="ECO:0000313" key="3">
    <source>
        <dbReference type="EMBL" id="SEQ38034.1"/>
    </source>
</evidence>
<dbReference type="Gene3D" id="2.60.60.30">
    <property type="entry name" value="sav2460 like domains"/>
    <property type="match status" value="1"/>
</dbReference>
<evidence type="ECO:0000313" key="4">
    <source>
        <dbReference type="Proteomes" id="UP000199267"/>
    </source>
</evidence>